<evidence type="ECO:0000313" key="3">
    <source>
        <dbReference type="Proteomes" id="UP000245678"/>
    </source>
</evidence>
<proteinExistence type="predicted"/>
<evidence type="ECO:0000256" key="1">
    <source>
        <dbReference type="SAM" id="Phobius"/>
    </source>
</evidence>
<protein>
    <submittedName>
        <fullName evidence="2">Uncharacterized protein</fullName>
    </submittedName>
</protein>
<feature type="transmembrane region" description="Helical" evidence="1">
    <location>
        <begin position="103"/>
        <end position="128"/>
    </location>
</feature>
<dbReference type="AlphaFoldDB" id="A0A316H4K7"/>
<reference evidence="2 3" key="1">
    <citation type="submission" date="2018-05" db="EMBL/GenBank/DDBJ databases">
        <title>Genomic Encyclopedia of Archaeal and Bacterial Type Strains, Phase II (KMG-II): from individual species to whole genera.</title>
        <authorList>
            <person name="Goeker M."/>
        </authorList>
    </citation>
    <scope>NUCLEOTIDE SEQUENCE [LARGE SCALE GENOMIC DNA]</scope>
    <source>
        <strain evidence="2 3">DSM 19975</strain>
    </source>
</reference>
<organism evidence="2 3">
    <name type="scientific">Mucilaginibacter oryzae</name>
    <dbReference type="NCBI Taxonomy" id="468058"/>
    <lineage>
        <taxon>Bacteria</taxon>
        <taxon>Pseudomonadati</taxon>
        <taxon>Bacteroidota</taxon>
        <taxon>Sphingobacteriia</taxon>
        <taxon>Sphingobacteriales</taxon>
        <taxon>Sphingobacteriaceae</taxon>
        <taxon>Mucilaginibacter</taxon>
    </lineage>
</organism>
<keyword evidence="1" id="KW-1133">Transmembrane helix</keyword>
<keyword evidence="1" id="KW-0472">Membrane</keyword>
<comment type="caution">
    <text evidence="2">The sequence shown here is derived from an EMBL/GenBank/DDBJ whole genome shotgun (WGS) entry which is preliminary data.</text>
</comment>
<dbReference type="Proteomes" id="UP000245678">
    <property type="component" value="Unassembled WGS sequence"/>
</dbReference>
<gene>
    <name evidence="2" type="ORF">LX99_03575</name>
</gene>
<name>A0A316H4K7_9SPHI</name>
<feature type="transmembrane region" description="Helical" evidence="1">
    <location>
        <begin position="76"/>
        <end position="97"/>
    </location>
</feature>
<evidence type="ECO:0000313" key="2">
    <source>
        <dbReference type="EMBL" id="PWK75844.1"/>
    </source>
</evidence>
<dbReference type="EMBL" id="QGHA01000007">
    <property type="protein sequence ID" value="PWK75844.1"/>
    <property type="molecule type" value="Genomic_DNA"/>
</dbReference>
<sequence length="137" mass="15339">MKDLDDDELQELLNSGLLPDDETLSDSDKHNLQTYQSLFKALNTEPSEGLPMGFAANVRRATQEQAARKSDMRFNLLALLLFVVGLALAYGMLALISPESGDMFLTVVLSYKWVLLTMVAGFLAFLFIDQRLAKRSY</sequence>
<accession>A0A316H4K7</accession>
<dbReference type="RefSeq" id="WP_109609083.1">
    <property type="nucleotide sequence ID" value="NZ_QGHA01000007.1"/>
</dbReference>
<keyword evidence="1" id="KW-0812">Transmembrane</keyword>
<keyword evidence="3" id="KW-1185">Reference proteome</keyword>